<name>A0A3S0RC29_9BACT</name>
<dbReference type="InterPro" id="IPR011990">
    <property type="entry name" value="TPR-like_helical_dom_sf"/>
</dbReference>
<reference evidence="8 9" key="1">
    <citation type="submission" date="2018-12" db="EMBL/GenBank/DDBJ databases">
        <title>Genome sequencing of Prevotella sp. KCOM 3155 (= JS262).</title>
        <authorList>
            <person name="Kook J.-K."/>
            <person name="Park S.-N."/>
            <person name="Lim Y.K."/>
        </authorList>
    </citation>
    <scope>NUCLEOTIDE SEQUENCE [LARGE SCALE GENOMIC DNA]</scope>
    <source>
        <strain evidence="8 9">KCOM 3155</strain>
    </source>
</reference>
<comment type="similarity">
    <text evidence="2">Belongs to the SusD family.</text>
</comment>
<dbReference type="GO" id="GO:0009279">
    <property type="term" value="C:cell outer membrane"/>
    <property type="evidence" value="ECO:0007669"/>
    <property type="project" value="UniProtKB-SubCell"/>
</dbReference>
<feature type="domain" description="RagB/SusD" evidence="6">
    <location>
        <begin position="256"/>
        <end position="555"/>
    </location>
</feature>
<dbReference type="Pfam" id="PF07980">
    <property type="entry name" value="SusD_RagB"/>
    <property type="match status" value="1"/>
</dbReference>
<evidence type="ECO:0000313" key="8">
    <source>
        <dbReference type="EMBL" id="RUL60404.1"/>
    </source>
</evidence>
<dbReference type="InterPro" id="IPR012944">
    <property type="entry name" value="SusD_RagB_dom"/>
</dbReference>
<accession>A0A3S0RC29</accession>
<dbReference type="Pfam" id="PF14322">
    <property type="entry name" value="SusD-like_3"/>
    <property type="match status" value="1"/>
</dbReference>
<evidence type="ECO:0000259" key="7">
    <source>
        <dbReference type="Pfam" id="PF14322"/>
    </source>
</evidence>
<dbReference type="Gene3D" id="1.25.40.390">
    <property type="match status" value="1"/>
</dbReference>
<dbReference type="InterPro" id="IPR033985">
    <property type="entry name" value="SusD-like_N"/>
</dbReference>
<dbReference type="SUPFAM" id="SSF48452">
    <property type="entry name" value="TPR-like"/>
    <property type="match status" value="1"/>
</dbReference>
<keyword evidence="5" id="KW-0998">Cell outer membrane</keyword>
<evidence type="ECO:0000256" key="4">
    <source>
        <dbReference type="ARBA" id="ARBA00023136"/>
    </source>
</evidence>
<dbReference type="OrthoDB" id="9792139at2"/>
<proteinExistence type="inferred from homology"/>
<evidence type="ECO:0000256" key="5">
    <source>
        <dbReference type="ARBA" id="ARBA00023237"/>
    </source>
</evidence>
<sequence length="557" mass="62676">MGCASVATTTSCTDMLDLAPQGEFTSEQLTDESIKGLMSSAYQGLEAHFFDNNNAAFAGPITNWVFDVRSDDAYKGGEGVSMEANIHQLEIQNITSDNATCLNKWENNYLGIARVHKAMRAINEASNVNDKEALLGELKTLRAWFYFDLNRIFKSILYFTENDDPKKIPTGNMSKDEIYAAIKADLESAFNTMHETQEQPGRFTKYVAAALLVKVNAQTSSWSEVEKWANVVIQSGKYELYDNFADMSKLEFDNKKESIMAVQFSTANNNMHVNFCNLLNTTRSDGNLFGSGDDFFLGSQNLVNAFRTDANGLPYLDGTFNNVRVTSDYAGSVDPRLDLTVGRIGQPFRGHIYTRGWCRDYNTYGEYSGKKGLIDPSSPDMVEGFPWGASGLNFILIRYADILLLKAEALVELAAGNNAQPEIDIDGRLREARDIVNSIRKKAARSIDSNYRPIDLDPFTANYNIGLYPTDWDGNLYWTKERARMAVRMERRLELAMEGQRWFDLVRWGTAVTTVNKYMQEEATLRSYYAGASLTNDEIYLPIPISQIENSNGLYKQ</sequence>
<comment type="subcellular location">
    <subcellularLocation>
        <location evidence="1">Cell outer membrane</location>
    </subcellularLocation>
</comment>
<evidence type="ECO:0000313" key="9">
    <source>
        <dbReference type="Proteomes" id="UP000278983"/>
    </source>
</evidence>
<keyword evidence="4" id="KW-0472">Membrane</keyword>
<evidence type="ECO:0000256" key="2">
    <source>
        <dbReference type="ARBA" id="ARBA00006275"/>
    </source>
</evidence>
<keyword evidence="9" id="KW-1185">Reference proteome</keyword>
<evidence type="ECO:0000256" key="3">
    <source>
        <dbReference type="ARBA" id="ARBA00022729"/>
    </source>
</evidence>
<dbReference type="AlphaFoldDB" id="A0A3S0RC29"/>
<dbReference type="Proteomes" id="UP000278983">
    <property type="component" value="Unassembled WGS sequence"/>
</dbReference>
<evidence type="ECO:0000259" key="6">
    <source>
        <dbReference type="Pfam" id="PF07980"/>
    </source>
</evidence>
<keyword evidence="3" id="KW-0732">Signal</keyword>
<gene>
    <name evidence="8" type="ORF">EHV08_10555</name>
</gene>
<organism evidence="8 9">
    <name type="scientific">Prevotella koreensis</name>
    <dbReference type="NCBI Taxonomy" id="2490854"/>
    <lineage>
        <taxon>Bacteria</taxon>
        <taxon>Pseudomonadati</taxon>
        <taxon>Bacteroidota</taxon>
        <taxon>Bacteroidia</taxon>
        <taxon>Bacteroidales</taxon>
        <taxon>Prevotellaceae</taxon>
        <taxon>Prevotella</taxon>
    </lineage>
</organism>
<feature type="domain" description="SusD-like N-terminal" evidence="7">
    <location>
        <begin position="78"/>
        <end position="215"/>
    </location>
</feature>
<dbReference type="EMBL" id="RYYU01000001">
    <property type="protein sequence ID" value="RUL60404.1"/>
    <property type="molecule type" value="Genomic_DNA"/>
</dbReference>
<comment type="caution">
    <text evidence="8">The sequence shown here is derived from an EMBL/GenBank/DDBJ whole genome shotgun (WGS) entry which is preliminary data.</text>
</comment>
<evidence type="ECO:0000256" key="1">
    <source>
        <dbReference type="ARBA" id="ARBA00004442"/>
    </source>
</evidence>
<protein>
    <submittedName>
        <fullName evidence="8">RagB/SusD family nutrient uptake outer membrane protein</fullName>
    </submittedName>
</protein>